<keyword evidence="5" id="KW-1133">Transmembrane helix</keyword>
<keyword evidence="3" id="KW-0813">Transport</keyword>
<dbReference type="PRINTS" id="PR01490">
    <property type="entry name" value="RTXTOXIND"/>
</dbReference>
<dbReference type="PANTHER" id="PTHR30386">
    <property type="entry name" value="MEMBRANE FUSION SUBUNIT OF EMRAB-TOLC MULTIDRUG EFFLUX PUMP"/>
    <property type="match status" value="1"/>
</dbReference>
<name>A0ABS2WD70_9GAMM</name>
<evidence type="ECO:0000256" key="2">
    <source>
        <dbReference type="ARBA" id="ARBA00009477"/>
    </source>
</evidence>
<comment type="similarity">
    <text evidence="2">Belongs to the membrane fusion protein (MFP) (TC 8.A.1) family.</text>
</comment>
<evidence type="ECO:0000313" key="9">
    <source>
        <dbReference type="Proteomes" id="UP000760472"/>
    </source>
</evidence>
<comment type="subcellular location">
    <subcellularLocation>
        <location evidence="1">Membrane</location>
        <topology evidence="1">Single-pass membrane protein</topology>
    </subcellularLocation>
</comment>
<evidence type="ECO:0000256" key="4">
    <source>
        <dbReference type="ARBA" id="ARBA00022692"/>
    </source>
</evidence>
<sequence>MNHGQNTEIKIHTFPFTKYGIIEAEVDNVSSDATADENRGLIYKARMLMAKNSLWVEGKEVALVPGMSVSAEVKTGKRYLIEYILTPLLRYKAESMSER</sequence>
<evidence type="ECO:0000256" key="1">
    <source>
        <dbReference type="ARBA" id="ARBA00004167"/>
    </source>
</evidence>
<feature type="domain" description="AprE-like beta-barrel" evidence="7">
    <location>
        <begin position="3"/>
        <end position="76"/>
    </location>
</feature>
<protein>
    <recommendedName>
        <fullName evidence="7">AprE-like beta-barrel domain-containing protein</fullName>
    </recommendedName>
</protein>
<reference evidence="8 9" key="1">
    <citation type="submission" date="2021-02" db="EMBL/GenBank/DDBJ databases">
        <title>A novel species of genus Amphritea isolated from a fishpond in China.</title>
        <authorList>
            <person name="Lu H."/>
        </authorList>
    </citation>
    <scope>NUCLEOTIDE SEQUENCE [LARGE SCALE GENOMIC DNA]</scope>
    <source>
        <strain evidence="8 9">RP18W</strain>
    </source>
</reference>
<dbReference type="RefSeq" id="WP_205214411.1">
    <property type="nucleotide sequence ID" value="NZ_JAFFZP010000047.1"/>
</dbReference>
<evidence type="ECO:0000259" key="7">
    <source>
        <dbReference type="Pfam" id="PF26002"/>
    </source>
</evidence>
<keyword evidence="6" id="KW-0472">Membrane</keyword>
<organism evidence="8 9">
    <name type="scientific">Amphritea pacifica</name>
    <dbReference type="NCBI Taxonomy" id="2811233"/>
    <lineage>
        <taxon>Bacteria</taxon>
        <taxon>Pseudomonadati</taxon>
        <taxon>Pseudomonadota</taxon>
        <taxon>Gammaproteobacteria</taxon>
        <taxon>Oceanospirillales</taxon>
        <taxon>Oceanospirillaceae</taxon>
        <taxon>Amphritea</taxon>
    </lineage>
</organism>
<keyword evidence="4" id="KW-0812">Transmembrane</keyword>
<dbReference type="InterPro" id="IPR006144">
    <property type="entry name" value="Secretion_HlyD_CS"/>
</dbReference>
<keyword evidence="9" id="KW-1185">Reference proteome</keyword>
<dbReference type="InterPro" id="IPR050739">
    <property type="entry name" value="MFP"/>
</dbReference>
<dbReference type="Pfam" id="PF26002">
    <property type="entry name" value="Beta-barrel_AprE"/>
    <property type="match status" value="1"/>
</dbReference>
<accession>A0ABS2WD70</accession>
<evidence type="ECO:0000256" key="5">
    <source>
        <dbReference type="ARBA" id="ARBA00022989"/>
    </source>
</evidence>
<proteinExistence type="inferred from homology"/>
<dbReference type="PROSITE" id="PS00543">
    <property type="entry name" value="HLYD_FAMILY"/>
    <property type="match status" value="1"/>
</dbReference>
<dbReference type="InterPro" id="IPR058982">
    <property type="entry name" value="Beta-barrel_AprE"/>
</dbReference>
<comment type="caution">
    <text evidence="8">The sequence shown here is derived from an EMBL/GenBank/DDBJ whole genome shotgun (WGS) entry which is preliminary data.</text>
</comment>
<dbReference type="EMBL" id="JAFFZP010000047">
    <property type="protein sequence ID" value="MBN0989634.1"/>
    <property type="molecule type" value="Genomic_DNA"/>
</dbReference>
<dbReference type="PANTHER" id="PTHR30386:SF27">
    <property type="entry name" value="MEMBRANE FUSION PROTEIN (MFP) FAMILY PROTEIN"/>
    <property type="match status" value="1"/>
</dbReference>
<evidence type="ECO:0000256" key="6">
    <source>
        <dbReference type="ARBA" id="ARBA00023136"/>
    </source>
</evidence>
<gene>
    <name evidence="8" type="ORF">JW498_19890</name>
</gene>
<dbReference type="Proteomes" id="UP000760472">
    <property type="component" value="Unassembled WGS sequence"/>
</dbReference>
<evidence type="ECO:0000256" key="3">
    <source>
        <dbReference type="ARBA" id="ARBA00022448"/>
    </source>
</evidence>
<evidence type="ECO:0000313" key="8">
    <source>
        <dbReference type="EMBL" id="MBN0989634.1"/>
    </source>
</evidence>